<evidence type="ECO:0000313" key="3">
    <source>
        <dbReference type="EMBL" id="GAA4703606.1"/>
    </source>
</evidence>
<feature type="transmembrane region" description="Helical" evidence="2">
    <location>
        <begin position="235"/>
        <end position="256"/>
    </location>
</feature>
<gene>
    <name evidence="3" type="ORF">GCM10023198_26320</name>
</gene>
<feature type="compositionally biased region" description="Basic and acidic residues" evidence="1">
    <location>
        <begin position="130"/>
        <end position="152"/>
    </location>
</feature>
<organism evidence="3 4">
    <name type="scientific">Promicromonospora umidemergens</name>
    <dbReference type="NCBI Taxonomy" id="629679"/>
    <lineage>
        <taxon>Bacteria</taxon>
        <taxon>Bacillati</taxon>
        <taxon>Actinomycetota</taxon>
        <taxon>Actinomycetes</taxon>
        <taxon>Micrococcales</taxon>
        <taxon>Promicromonosporaceae</taxon>
        <taxon>Promicromonospora</taxon>
    </lineage>
</organism>
<keyword evidence="2" id="KW-1133">Transmembrane helix</keyword>
<protein>
    <submittedName>
        <fullName evidence="3">Uncharacterized protein</fullName>
    </submittedName>
</protein>
<reference evidence="4" key="1">
    <citation type="journal article" date="2019" name="Int. J. Syst. Evol. Microbiol.">
        <title>The Global Catalogue of Microorganisms (GCM) 10K type strain sequencing project: providing services to taxonomists for standard genome sequencing and annotation.</title>
        <authorList>
            <consortium name="The Broad Institute Genomics Platform"/>
            <consortium name="The Broad Institute Genome Sequencing Center for Infectious Disease"/>
            <person name="Wu L."/>
            <person name="Ma J."/>
        </authorList>
    </citation>
    <scope>NUCLEOTIDE SEQUENCE [LARGE SCALE GENOMIC DNA]</scope>
    <source>
        <strain evidence="4">JCM 17975</strain>
    </source>
</reference>
<feature type="transmembrane region" description="Helical" evidence="2">
    <location>
        <begin position="211"/>
        <end position="230"/>
    </location>
</feature>
<dbReference type="RefSeq" id="WP_253867714.1">
    <property type="nucleotide sequence ID" value="NZ_BAABHM010000011.1"/>
</dbReference>
<keyword evidence="2" id="KW-0812">Transmembrane</keyword>
<proteinExistence type="predicted"/>
<evidence type="ECO:0000313" key="4">
    <source>
        <dbReference type="Proteomes" id="UP001500843"/>
    </source>
</evidence>
<feature type="region of interest" description="Disordered" evidence="1">
    <location>
        <begin position="100"/>
        <end position="152"/>
    </location>
</feature>
<sequence>MSAARVGEWQLLDHDDDPVPAEASGLDAVIRHYKAIAGMMTTQAALLKKIGEGDESLLKGESADAIREKAGESHERLGAVAGRYDDVHAALKEYQPALETARSETGAALRDAEAAADKERGAEGMADPVNADRPDDAKPLTDGEKQDSRDRENAIAGAKADLGAAKAKCQAALATLQAAADRAATKIKENWGDDGLGHSGWEAFLHKALKWIVEILGWIGMALAILAMLVPGLQFLATLALGVALVGLLGSTVLAIAGESSWVNVIFGVLGVLTLGMGKVAMNLAKAGQTFMNMAKNFATRIPNFVALMKGLPNISKIFSGGGFAKMLQNIKLPPLRLGGAGGLGSVTTKVVSSSWGSFFSKVWDKIKISPGDWAIIRNPGKFWTFNDMVGLPDMSVLKHLSIFGRMGLPGFATITPFVWAMGPLNFFWGFASAAIPAIMAPSDIFADSDSRGDWAWAEWDEEHNISPALYP</sequence>
<name>A0ABP8XA97_9MICO</name>
<keyword evidence="2" id="KW-0472">Membrane</keyword>
<feature type="compositionally biased region" description="Basic and acidic residues" evidence="1">
    <location>
        <begin position="110"/>
        <end position="122"/>
    </location>
</feature>
<dbReference type="EMBL" id="BAABHM010000011">
    <property type="protein sequence ID" value="GAA4703606.1"/>
    <property type="molecule type" value="Genomic_DNA"/>
</dbReference>
<feature type="transmembrane region" description="Helical" evidence="2">
    <location>
        <begin position="262"/>
        <end position="282"/>
    </location>
</feature>
<evidence type="ECO:0000256" key="2">
    <source>
        <dbReference type="SAM" id="Phobius"/>
    </source>
</evidence>
<evidence type="ECO:0000256" key="1">
    <source>
        <dbReference type="SAM" id="MobiDB-lite"/>
    </source>
</evidence>
<comment type="caution">
    <text evidence="3">The sequence shown here is derived from an EMBL/GenBank/DDBJ whole genome shotgun (WGS) entry which is preliminary data.</text>
</comment>
<dbReference type="Proteomes" id="UP001500843">
    <property type="component" value="Unassembled WGS sequence"/>
</dbReference>
<keyword evidence="4" id="KW-1185">Reference proteome</keyword>
<accession>A0ABP8XA97</accession>
<feature type="transmembrane region" description="Helical" evidence="2">
    <location>
        <begin position="403"/>
        <end position="421"/>
    </location>
</feature>